<protein>
    <submittedName>
        <fullName evidence="1">Uncharacterized protein</fullName>
    </submittedName>
</protein>
<organism evidence="1 2">
    <name type="scientific">Setaria italica</name>
    <name type="common">Foxtail millet</name>
    <name type="synonym">Panicum italicum</name>
    <dbReference type="NCBI Taxonomy" id="4555"/>
    <lineage>
        <taxon>Eukaryota</taxon>
        <taxon>Viridiplantae</taxon>
        <taxon>Streptophyta</taxon>
        <taxon>Embryophyta</taxon>
        <taxon>Tracheophyta</taxon>
        <taxon>Spermatophyta</taxon>
        <taxon>Magnoliopsida</taxon>
        <taxon>Liliopsida</taxon>
        <taxon>Poales</taxon>
        <taxon>Poaceae</taxon>
        <taxon>PACMAD clade</taxon>
        <taxon>Panicoideae</taxon>
        <taxon>Panicodae</taxon>
        <taxon>Paniceae</taxon>
        <taxon>Cenchrinae</taxon>
        <taxon>Setaria</taxon>
    </lineage>
</organism>
<dbReference type="EnsemblPlants" id="KQL09325">
    <property type="protein sequence ID" value="KQL09325"/>
    <property type="gene ID" value="SETIT_009120mg"/>
</dbReference>
<dbReference type="AlphaFoldDB" id="K3Y4I2"/>
<dbReference type="InParanoid" id="K3Y4I2"/>
<reference evidence="2" key="1">
    <citation type="journal article" date="2012" name="Nat. Biotechnol.">
        <title>Reference genome sequence of the model plant Setaria.</title>
        <authorList>
            <person name="Bennetzen J.L."/>
            <person name="Schmutz J."/>
            <person name="Wang H."/>
            <person name="Percifield R."/>
            <person name="Hawkins J."/>
            <person name="Pontaroli A.C."/>
            <person name="Estep M."/>
            <person name="Feng L."/>
            <person name="Vaughn J.N."/>
            <person name="Grimwood J."/>
            <person name="Jenkins J."/>
            <person name="Barry K."/>
            <person name="Lindquist E."/>
            <person name="Hellsten U."/>
            <person name="Deshpande S."/>
            <person name="Wang X."/>
            <person name="Wu X."/>
            <person name="Mitros T."/>
            <person name="Triplett J."/>
            <person name="Yang X."/>
            <person name="Ye C.Y."/>
            <person name="Mauro-Herrera M."/>
            <person name="Wang L."/>
            <person name="Li P."/>
            <person name="Sharma M."/>
            <person name="Sharma R."/>
            <person name="Ronald P.C."/>
            <person name="Panaud O."/>
            <person name="Kellogg E.A."/>
            <person name="Brutnell T.P."/>
            <person name="Doust A.N."/>
            <person name="Tuskan G.A."/>
            <person name="Rokhsar D."/>
            <person name="Devos K.M."/>
        </authorList>
    </citation>
    <scope>NUCLEOTIDE SEQUENCE [LARGE SCALE GENOMIC DNA]</scope>
    <source>
        <strain evidence="2">cv. Yugu1</strain>
    </source>
</reference>
<dbReference type="Gramene" id="KQL09325">
    <property type="protein sequence ID" value="KQL09325"/>
    <property type="gene ID" value="SETIT_009120mg"/>
</dbReference>
<dbReference type="EMBL" id="AGNK02002205">
    <property type="status" value="NOT_ANNOTATED_CDS"/>
    <property type="molecule type" value="Genomic_DNA"/>
</dbReference>
<accession>K3Y4I2</accession>
<name>K3Y4I2_SETIT</name>
<dbReference type="HOGENOM" id="CLU_2762624_0_0_1"/>
<proteinExistence type="predicted"/>
<sequence length="70" mass="7980">MEHGYRYSRYQEQEGSAIVQGGTDQDEDKHRGTVQRVPRQCCILLRICLGLTEEQKGCRELGLLLDLDNG</sequence>
<keyword evidence="2" id="KW-1185">Reference proteome</keyword>
<evidence type="ECO:0000313" key="2">
    <source>
        <dbReference type="Proteomes" id="UP000004995"/>
    </source>
</evidence>
<reference evidence="1" key="2">
    <citation type="submission" date="2018-08" db="UniProtKB">
        <authorList>
            <consortium name="EnsemblPlants"/>
        </authorList>
    </citation>
    <scope>IDENTIFICATION</scope>
    <source>
        <strain evidence="1">Yugu1</strain>
    </source>
</reference>
<evidence type="ECO:0000313" key="1">
    <source>
        <dbReference type="EnsemblPlants" id="KQL09325"/>
    </source>
</evidence>
<dbReference type="Proteomes" id="UP000004995">
    <property type="component" value="Unassembled WGS sequence"/>
</dbReference>